<dbReference type="InterPro" id="IPR050176">
    <property type="entry name" value="LTTR"/>
</dbReference>
<dbReference type="GO" id="GO:0003700">
    <property type="term" value="F:DNA-binding transcription factor activity"/>
    <property type="evidence" value="ECO:0007669"/>
    <property type="project" value="InterPro"/>
</dbReference>
<dbReference type="PROSITE" id="PS50931">
    <property type="entry name" value="HTH_LYSR"/>
    <property type="match status" value="1"/>
</dbReference>
<dbReference type="RefSeq" id="WP_047187340.1">
    <property type="nucleotide sequence ID" value="NZ_LCYG01000005.1"/>
</dbReference>
<gene>
    <name evidence="6" type="ORF">AA309_02005</name>
</gene>
<dbReference type="PRINTS" id="PR00039">
    <property type="entry name" value="HTHLYSR"/>
</dbReference>
<comment type="caution">
    <text evidence="6">The sequence shown here is derived from an EMBL/GenBank/DDBJ whole genome shotgun (WGS) entry which is preliminary data.</text>
</comment>
<dbReference type="STRING" id="1225564.AA309_02005"/>
<evidence type="ECO:0000256" key="2">
    <source>
        <dbReference type="ARBA" id="ARBA00023015"/>
    </source>
</evidence>
<dbReference type="Proteomes" id="UP000035489">
    <property type="component" value="Unassembled WGS sequence"/>
</dbReference>
<protein>
    <submittedName>
        <fullName evidence="6">LysR family transcriptional regulator</fullName>
    </submittedName>
</protein>
<dbReference type="SUPFAM" id="SSF53850">
    <property type="entry name" value="Periplasmic binding protein-like II"/>
    <property type="match status" value="1"/>
</dbReference>
<dbReference type="PANTHER" id="PTHR30579">
    <property type="entry name" value="TRANSCRIPTIONAL REGULATOR"/>
    <property type="match status" value="1"/>
</dbReference>
<keyword evidence="4" id="KW-0804">Transcription</keyword>
<evidence type="ECO:0000313" key="7">
    <source>
        <dbReference type="Proteomes" id="UP000035489"/>
    </source>
</evidence>
<dbReference type="Gene3D" id="3.40.190.10">
    <property type="entry name" value="Periplasmic binding protein-like II"/>
    <property type="match status" value="2"/>
</dbReference>
<dbReference type="Pfam" id="PF03466">
    <property type="entry name" value="LysR_substrate"/>
    <property type="match status" value="1"/>
</dbReference>
<evidence type="ECO:0000256" key="1">
    <source>
        <dbReference type="ARBA" id="ARBA00009437"/>
    </source>
</evidence>
<proteinExistence type="inferred from homology"/>
<dbReference type="InterPro" id="IPR005119">
    <property type="entry name" value="LysR_subst-bd"/>
</dbReference>
<dbReference type="AlphaFoldDB" id="A0A0H1RI80"/>
<dbReference type="FunFam" id="1.10.10.10:FF:000001">
    <property type="entry name" value="LysR family transcriptional regulator"/>
    <property type="match status" value="1"/>
</dbReference>
<evidence type="ECO:0000313" key="6">
    <source>
        <dbReference type="EMBL" id="KLK94784.1"/>
    </source>
</evidence>
<accession>A0A0H1RI80</accession>
<dbReference type="SUPFAM" id="SSF46785">
    <property type="entry name" value="Winged helix' DNA-binding domain"/>
    <property type="match status" value="1"/>
</dbReference>
<dbReference type="Pfam" id="PF00126">
    <property type="entry name" value="HTH_1"/>
    <property type="match status" value="1"/>
</dbReference>
<comment type="similarity">
    <text evidence="1">Belongs to the LysR transcriptional regulatory family.</text>
</comment>
<dbReference type="OrthoDB" id="8097684at2"/>
<organism evidence="6 7">
    <name type="scientific">Microvirga vignae</name>
    <dbReference type="NCBI Taxonomy" id="1225564"/>
    <lineage>
        <taxon>Bacteria</taxon>
        <taxon>Pseudomonadati</taxon>
        <taxon>Pseudomonadota</taxon>
        <taxon>Alphaproteobacteria</taxon>
        <taxon>Hyphomicrobiales</taxon>
        <taxon>Methylobacteriaceae</taxon>
        <taxon>Microvirga</taxon>
    </lineage>
</organism>
<sequence>MPHNLDVSLLRAFVAVVDTGGMTAASGVLNLTQAAVSQQIKRLEETLGEELITRDRRGVTLTSAGERLFGRAKRLLAMNDEIWTEMTTPEFEGEIRLGIPSDIITTYLPTFLKSFARSYPRVQISLNSGSSAELRGKLAAGKIDVVMATELTCDPDGENLVMDRLVWVGARGGEAAWKRPLPVSIGCSDCAFRAPIREALQKAGIEWRSVFDSTNTSAQVATVAADTAVMAGMASTVPGNLEVLGPDTGLPLLPPFMVNLYLPKGGGNHIVQEMARMIRDAVRDPRKIAA</sequence>
<evidence type="ECO:0000256" key="3">
    <source>
        <dbReference type="ARBA" id="ARBA00023125"/>
    </source>
</evidence>
<dbReference type="InterPro" id="IPR036388">
    <property type="entry name" value="WH-like_DNA-bd_sf"/>
</dbReference>
<evidence type="ECO:0000256" key="4">
    <source>
        <dbReference type="ARBA" id="ARBA00023163"/>
    </source>
</evidence>
<name>A0A0H1RI80_9HYPH</name>
<feature type="domain" description="HTH lysR-type" evidence="5">
    <location>
        <begin position="5"/>
        <end position="62"/>
    </location>
</feature>
<dbReference type="EMBL" id="LCYG01000005">
    <property type="protein sequence ID" value="KLK94784.1"/>
    <property type="molecule type" value="Genomic_DNA"/>
</dbReference>
<dbReference type="InterPro" id="IPR036390">
    <property type="entry name" value="WH_DNA-bd_sf"/>
</dbReference>
<keyword evidence="2" id="KW-0805">Transcription regulation</keyword>
<evidence type="ECO:0000259" key="5">
    <source>
        <dbReference type="PROSITE" id="PS50931"/>
    </source>
</evidence>
<dbReference type="InterPro" id="IPR000847">
    <property type="entry name" value="LysR_HTH_N"/>
</dbReference>
<keyword evidence="3" id="KW-0238">DNA-binding</keyword>
<dbReference type="GO" id="GO:0003677">
    <property type="term" value="F:DNA binding"/>
    <property type="evidence" value="ECO:0007669"/>
    <property type="project" value="UniProtKB-KW"/>
</dbReference>
<reference evidence="6 7" key="1">
    <citation type="submission" date="2015-05" db="EMBL/GenBank/DDBJ databases">
        <title>Draft genome sequence of Microvirga vignae strain BR3299, a novel nitrogen fixing bacteria isolated from Brazil semi-aired region.</title>
        <authorList>
            <person name="Zilli J.E."/>
            <person name="Passos S.R."/>
            <person name="Leite J."/>
            <person name="Baldani J.I."/>
            <person name="Xavier G.R."/>
            <person name="Rumjaneck N.G."/>
            <person name="Simoes-Araujo J.L."/>
        </authorList>
    </citation>
    <scope>NUCLEOTIDE SEQUENCE [LARGE SCALE GENOMIC DNA]</scope>
    <source>
        <strain evidence="6 7">BR3299</strain>
    </source>
</reference>
<dbReference type="PANTHER" id="PTHR30579:SF7">
    <property type="entry name" value="HTH-TYPE TRANSCRIPTIONAL REGULATOR LRHA-RELATED"/>
    <property type="match status" value="1"/>
</dbReference>
<keyword evidence="7" id="KW-1185">Reference proteome</keyword>
<dbReference type="Gene3D" id="1.10.10.10">
    <property type="entry name" value="Winged helix-like DNA-binding domain superfamily/Winged helix DNA-binding domain"/>
    <property type="match status" value="1"/>
</dbReference>
<dbReference type="PATRIC" id="fig|1225564.3.peg.4997"/>